<feature type="transmembrane region" description="Helical" evidence="5">
    <location>
        <begin position="144"/>
        <end position="168"/>
    </location>
</feature>
<dbReference type="EMBL" id="JACIDW010000019">
    <property type="protein sequence ID" value="MBB3966639.1"/>
    <property type="molecule type" value="Genomic_DNA"/>
</dbReference>
<feature type="transmembrane region" description="Helical" evidence="5">
    <location>
        <begin position="180"/>
        <end position="196"/>
    </location>
</feature>
<sequence>MTFRTIRSIFETLDPGDALAEVLFGLIMALTWTIGSRLVMQEEGLDVRGLIVSTLGCNIAWGLIDAVLRILGTTFFRNRRLQLFAKIRTARDEAAALAVIREEFPTEGAALSVDDADAEALYRSVLTLAGRSTPRRLSLTRDDLVAALAVFLLVSATAIPAVIPFFLIADGERALRVSNLLLTGLLFFTGYAWAGFSGGRPLHAGVTMTGLGLALVGIAVVLGG</sequence>
<feature type="transmembrane region" description="Helical" evidence="5">
    <location>
        <begin position="18"/>
        <end position="38"/>
    </location>
</feature>
<evidence type="ECO:0000256" key="1">
    <source>
        <dbReference type="ARBA" id="ARBA00004127"/>
    </source>
</evidence>
<dbReference type="Proteomes" id="UP000582090">
    <property type="component" value="Unassembled WGS sequence"/>
</dbReference>
<dbReference type="InterPro" id="IPR008217">
    <property type="entry name" value="Ccc1_fam"/>
</dbReference>
<evidence type="ECO:0000256" key="3">
    <source>
        <dbReference type="ARBA" id="ARBA00022989"/>
    </source>
</evidence>
<reference evidence="6 7" key="1">
    <citation type="submission" date="2020-08" db="EMBL/GenBank/DDBJ databases">
        <title>Genomic Encyclopedia of Type Strains, Phase IV (KMG-IV): sequencing the most valuable type-strain genomes for metagenomic binning, comparative biology and taxonomic classification.</title>
        <authorList>
            <person name="Goeker M."/>
        </authorList>
    </citation>
    <scope>NUCLEOTIDE SEQUENCE [LARGE SCALE GENOMIC DNA]</scope>
    <source>
        <strain evidence="6 7">DSM 26575</strain>
    </source>
</reference>
<protein>
    <submittedName>
        <fullName evidence="6">VIT1/CCC1 family predicted Fe2+/Mn2+ transporter</fullName>
    </submittedName>
</protein>
<comment type="subcellular location">
    <subcellularLocation>
        <location evidence="1">Endomembrane system</location>
        <topology evidence="1">Multi-pass membrane protein</topology>
    </subcellularLocation>
</comment>
<keyword evidence="4 5" id="KW-0472">Membrane</keyword>
<dbReference type="Pfam" id="PF01988">
    <property type="entry name" value="VIT1"/>
    <property type="match status" value="1"/>
</dbReference>
<evidence type="ECO:0000313" key="6">
    <source>
        <dbReference type="EMBL" id="MBB3966639.1"/>
    </source>
</evidence>
<evidence type="ECO:0000313" key="7">
    <source>
        <dbReference type="Proteomes" id="UP000582090"/>
    </source>
</evidence>
<accession>A0A7W6GD99</accession>
<keyword evidence="2 5" id="KW-0812">Transmembrane</keyword>
<evidence type="ECO:0000256" key="4">
    <source>
        <dbReference type="ARBA" id="ARBA00023136"/>
    </source>
</evidence>
<keyword evidence="3 5" id="KW-1133">Transmembrane helix</keyword>
<organism evidence="6 7">
    <name type="scientific">Rhizobium metallidurans</name>
    <dbReference type="NCBI Taxonomy" id="1265931"/>
    <lineage>
        <taxon>Bacteria</taxon>
        <taxon>Pseudomonadati</taxon>
        <taxon>Pseudomonadota</taxon>
        <taxon>Alphaproteobacteria</taxon>
        <taxon>Hyphomicrobiales</taxon>
        <taxon>Rhizobiaceae</taxon>
        <taxon>Rhizobium/Agrobacterium group</taxon>
        <taxon>Rhizobium</taxon>
    </lineage>
</organism>
<dbReference type="RefSeq" id="WP_343056534.1">
    <property type="nucleotide sequence ID" value="NZ_JACIDW010000019.1"/>
</dbReference>
<name>A0A7W6GD99_9HYPH</name>
<gene>
    <name evidence="6" type="ORF">GGQ67_004327</name>
</gene>
<dbReference type="AlphaFoldDB" id="A0A7W6GD99"/>
<proteinExistence type="predicted"/>
<dbReference type="GO" id="GO:0030026">
    <property type="term" value="P:intracellular manganese ion homeostasis"/>
    <property type="evidence" value="ECO:0007669"/>
    <property type="project" value="InterPro"/>
</dbReference>
<evidence type="ECO:0000256" key="2">
    <source>
        <dbReference type="ARBA" id="ARBA00022692"/>
    </source>
</evidence>
<comment type="caution">
    <text evidence="6">The sequence shown here is derived from an EMBL/GenBank/DDBJ whole genome shotgun (WGS) entry which is preliminary data.</text>
</comment>
<dbReference type="GO" id="GO:0012505">
    <property type="term" value="C:endomembrane system"/>
    <property type="evidence" value="ECO:0007669"/>
    <property type="project" value="UniProtKB-SubCell"/>
</dbReference>
<dbReference type="GO" id="GO:0005384">
    <property type="term" value="F:manganese ion transmembrane transporter activity"/>
    <property type="evidence" value="ECO:0007669"/>
    <property type="project" value="InterPro"/>
</dbReference>
<feature type="transmembrane region" description="Helical" evidence="5">
    <location>
        <begin position="202"/>
        <end position="222"/>
    </location>
</feature>
<evidence type="ECO:0000256" key="5">
    <source>
        <dbReference type="SAM" id="Phobius"/>
    </source>
</evidence>
<keyword evidence="7" id="KW-1185">Reference proteome</keyword>
<feature type="transmembrane region" description="Helical" evidence="5">
    <location>
        <begin position="50"/>
        <end position="71"/>
    </location>
</feature>